<evidence type="ECO:0000256" key="1">
    <source>
        <dbReference type="SAM" id="SignalP"/>
    </source>
</evidence>
<dbReference type="EMBL" id="BAAALS010000009">
    <property type="protein sequence ID" value="GAA1751772.1"/>
    <property type="molecule type" value="Genomic_DNA"/>
</dbReference>
<evidence type="ECO:0000313" key="3">
    <source>
        <dbReference type="Proteomes" id="UP001500655"/>
    </source>
</evidence>
<gene>
    <name evidence="2" type="ORF">GCM10009681_23490</name>
</gene>
<accession>A0ABN2KAG6</accession>
<organism evidence="2 3">
    <name type="scientific">Luedemannella helvata</name>
    <dbReference type="NCBI Taxonomy" id="349315"/>
    <lineage>
        <taxon>Bacteria</taxon>
        <taxon>Bacillati</taxon>
        <taxon>Actinomycetota</taxon>
        <taxon>Actinomycetes</taxon>
        <taxon>Micromonosporales</taxon>
        <taxon>Micromonosporaceae</taxon>
        <taxon>Luedemannella</taxon>
    </lineage>
</organism>
<dbReference type="Pfam" id="PF00805">
    <property type="entry name" value="Pentapeptide"/>
    <property type="match status" value="1"/>
</dbReference>
<dbReference type="InterPro" id="IPR001646">
    <property type="entry name" value="5peptide_repeat"/>
</dbReference>
<reference evidence="2 3" key="1">
    <citation type="journal article" date="2019" name="Int. J. Syst. Evol. Microbiol.">
        <title>The Global Catalogue of Microorganisms (GCM) 10K type strain sequencing project: providing services to taxonomists for standard genome sequencing and annotation.</title>
        <authorList>
            <consortium name="The Broad Institute Genomics Platform"/>
            <consortium name="The Broad Institute Genome Sequencing Center for Infectious Disease"/>
            <person name="Wu L."/>
            <person name="Ma J."/>
        </authorList>
    </citation>
    <scope>NUCLEOTIDE SEQUENCE [LARGE SCALE GENOMIC DNA]</scope>
    <source>
        <strain evidence="2 3">JCM 13249</strain>
    </source>
</reference>
<sequence>MGDARLRADCARCFGLCCVAPAFVASADFAATKPAGTPCANLGDGFRCDIHADLRGHGFPGCVVYDCFGAGQQVAQVTYDGRDWRAAPHTAGQMFAVFAVMRDLHELLYYATEALGLDAAAPVHGDLRAAVEELDRLTAAPPEALLAVDVGERRAAVNPLLSRASELARSAVPSRRRDHRGASLVGARLAGQDLRGANLRGAVLVGADLRRADLRLADVTGADLRGADLRGANVSDALFLVQSQLTSARGDARTVLPAALARPAHWRA</sequence>
<protein>
    <submittedName>
        <fullName evidence="2">Pentapeptide repeat-containing protein</fullName>
    </submittedName>
</protein>
<feature type="chain" id="PRO_5045154739" evidence="1">
    <location>
        <begin position="31"/>
        <end position="268"/>
    </location>
</feature>
<dbReference type="PANTHER" id="PTHR14136">
    <property type="entry name" value="BTB_POZ DOMAIN-CONTAINING PROTEIN KCTD9"/>
    <property type="match status" value="1"/>
</dbReference>
<keyword evidence="1" id="KW-0732">Signal</keyword>
<dbReference type="SUPFAM" id="SSF141571">
    <property type="entry name" value="Pentapeptide repeat-like"/>
    <property type="match status" value="1"/>
</dbReference>
<comment type="caution">
    <text evidence="2">The sequence shown here is derived from an EMBL/GenBank/DDBJ whole genome shotgun (WGS) entry which is preliminary data.</text>
</comment>
<dbReference type="Gene3D" id="2.160.20.80">
    <property type="entry name" value="E3 ubiquitin-protein ligase SopA"/>
    <property type="match status" value="1"/>
</dbReference>
<proteinExistence type="predicted"/>
<name>A0ABN2KAG6_9ACTN</name>
<dbReference type="Proteomes" id="UP001500655">
    <property type="component" value="Unassembled WGS sequence"/>
</dbReference>
<dbReference type="PANTHER" id="PTHR14136:SF17">
    <property type="entry name" value="BTB_POZ DOMAIN-CONTAINING PROTEIN KCTD9"/>
    <property type="match status" value="1"/>
</dbReference>
<evidence type="ECO:0000313" key="2">
    <source>
        <dbReference type="EMBL" id="GAA1751772.1"/>
    </source>
</evidence>
<keyword evidence="3" id="KW-1185">Reference proteome</keyword>
<feature type="signal peptide" evidence="1">
    <location>
        <begin position="1"/>
        <end position="30"/>
    </location>
</feature>
<dbReference type="InterPro" id="IPR051082">
    <property type="entry name" value="Pentapeptide-BTB/POZ_domain"/>
</dbReference>